<organism evidence="1 2">
    <name type="scientific">Halomonas citrativorans</name>
    <dbReference type="NCBI Taxonomy" id="2742612"/>
    <lineage>
        <taxon>Bacteria</taxon>
        <taxon>Pseudomonadati</taxon>
        <taxon>Pseudomonadota</taxon>
        <taxon>Gammaproteobacteria</taxon>
        <taxon>Oceanospirillales</taxon>
        <taxon>Halomonadaceae</taxon>
        <taxon>Halomonas</taxon>
    </lineage>
</organism>
<dbReference type="Proteomes" id="UP000196331">
    <property type="component" value="Unassembled WGS sequence"/>
</dbReference>
<evidence type="ECO:0000313" key="1">
    <source>
        <dbReference type="EMBL" id="SJN12895.1"/>
    </source>
</evidence>
<dbReference type="AlphaFoldDB" id="A0A1R4HZB9"/>
<name>A0A1R4HZB9_9GAMM</name>
<gene>
    <name evidence="1" type="ORF">CZ787_09140</name>
</gene>
<protein>
    <submittedName>
        <fullName evidence="1">Uncharacterized protein</fullName>
    </submittedName>
</protein>
<comment type="caution">
    <text evidence="1">The sequence shown here is derived from an EMBL/GenBank/DDBJ whole genome shotgun (WGS) entry which is preliminary data.</text>
</comment>
<accession>A0A1R4HZB9</accession>
<evidence type="ECO:0000313" key="2">
    <source>
        <dbReference type="Proteomes" id="UP000196331"/>
    </source>
</evidence>
<dbReference type="EMBL" id="FUKM01000033">
    <property type="protein sequence ID" value="SJN12895.1"/>
    <property type="molecule type" value="Genomic_DNA"/>
</dbReference>
<reference evidence="1 2" key="1">
    <citation type="submission" date="2017-02" db="EMBL/GenBank/DDBJ databases">
        <authorList>
            <person name="Dridi B."/>
        </authorList>
    </citation>
    <scope>NUCLEOTIDE SEQUENCE [LARGE SCALE GENOMIC DNA]</scope>
    <source>
        <strain evidence="1 2">JB380</strain>
    </source>
</reference>
<proteinExistence type="predicted"/>
<sequence length="62" mass="7464">MLQHFYQYVKTKRLSAEGNLFVLTRCINRETIMRWQIRVTRSNKLPRVMHNVASAYCHRAPE</sequence>